<dbReference type="AlphaFoldDB" id="A0A438ATH7"/>
<dbReference type="Proteomes" id="UP000283479">
    <property type="component" value="Unassembled WGS sequence"/>
</dbReference>
<protein>
    <submittedName>
        <fullName evidence="1">Alkaline phosphatase family protein</fullName>
    </submittedName>
</protein>
<reference evidence="1 2" key="1">
    <citation type="submission" date="2018-11" db="EMBL/GenBank/DDBJ databases">
        <title>Rhodococcus spongicola sp. nov. and Rhodococcus xishaensis sp. nov. from marine sponges.</title>
        <authorList>
            <person name="Li L."/>
            <person name="Lin H.W."/>
        </authorList>
    </citation>
    <scope>NUCLEOTIDE SEQUENCE [LARGE SCALE GENOMIC DNA]</scope>
    <source>
        <strain evidence="1 2">LHW51113</strain>
    </source>
</reference>
<dbReference type="SUPFAM" id="SSF53649">
    <property type="entry name" value="Alkaline phosphatase-like"/>
    <property type="match status" value="1"/>
</dbReference>
<keyword evidence="2" id="KW-1185">Reference proteome</keyword>
<name>A0A438ATH7_9NOCA</name>
<dbReference type="EMBL" id="RKLO01000004">
    <property type="protein sequence ID" value="RVW01957.1"/>
    <property type="molecule type" value="Genomic_DNA"/>
</dbReference>
<dbReference type="PANTHER" id="PTHR10151:SF120">
    <property type="entry name" value="BIS(5'-ADENOSYL)-TRIPHOSPHATASE"/>
    <property type="match status" value="1"/>
</dbReference>
<accession>A0A438ATH7</accession>
<sequence>MSGALSRRNVLIGGTALAGGIGLAGLARSGPAGAEVTTTTARTDLDVHVLVVDGMRPDELNASLTPTLTGLAADGTRYLDASAIMVAETLPNHAAMMTGVLPYRSGVPANKIYDPEVGDERELGRASDLRASTVLGRLRTEMGLTTASVLSKDYLHGLFGGQASVEWDPFPLIPITDHAPDYFTTEALIQIVGEHSPRMTFTNLGDVDRVGHMDISGTSLRIARHAALRSTDAAVQKFVDFLRASGRWERSVLIVLADHSMDWSAPLGLIGLDHPLNTDPVLAGRIRIAQNGGADLVYFVGDDAERGDAIERIKRIALGVPGVESVHSPAEFDLGDRAGDVVALCAPGWRFSDPTPLSNVIPGNHGHTVTMPIPFFVAGGHPMVGRGREVADVQARTMDVAPTVASLFGLSAPQGGWDGASRIEGLVVA</sequence>
<dbReference type="Pfam" id="PF01663">
    <property type="entry name" value="Phosphodiest"/>
    <property type="match status" value="1"/>
</dbReference>
<dbReference type="Gene3D" id="3.40.720.10">
    <property type="entry name" value="Alkaline Phosphatase, subunit A"/>
    <property type="match status" value="1"/>
</dbReference>
<gene>
    <name evidence="1" type="ORF">EGT50_10945</name>
</gene>
<dbReference type="PANTHER" id="PTHR10151">
    <property type="entry name" value="ECTONUCLEOTIDE PYROPHOSPHATASE/PHOSPHODIESTERASE"/>
    <property type="match status" value="1"/>
</dbReference>
<evidence type="ECO:0000313" key="2">
    <source>
        <dbReference type="Proteomes" id="UP000283479"/>
    </source>
</evidence>
<evidence type="ECO:0000313" key="1">
    <source>
        <dbReference type="EMBL" id="RVW01957.1"/>
    </source>
</evidence>
<dbReference type="InterPro" id="IPR017850">
    <property type="entry name" value="Alkaline_phosphatase_core_sf"/>
</dbReference>
<organism evidence="1 2">
    <name type="scientific">Rhodococcus xishaensis</name>
    <dbReference type="NCBI Taxonomy" id="2487364"/>
    <lineage>
        <taxon>Bacteria</taxon>
        <taxon>Bacillati</taxon>
        <taxon>Actinomycetota</taxon>
        <taxon>Actinomycetes</taxon>
        <taxon>Mycobacteriales</taxon>
        <taxon>Nocardiaceae</taxon>
        <taxon>Rhodococcus</taxon>
    </lineage>
</organism>
<dbReference type="InterPro" id="IPR006311">
    <property type="entry name" value="TAT_signal"/>
</dbReference>
<proteinExistence type="predicted"/>
<dbReference type="PROSITE" id="PS51318">
    <property type="entry name" value="TAT"/>
    <property type="match status" value="1"/>
</dbReference>
<dbReference type="RefSeq" id="WP_127954306.1">
    <property type="nucleotide sequence ID" value="NZ_RKLO01000004.1"/>
</dbReference>
<dbReference type="OrthoDB" id="9771966at2"/>
<comment type="caution">
    <text evidence="1">The sequence shown here is derived from an EMBL/GenBank/DDBJ whole genome shotgun (WGS) entry which is preliminary data.</text>
</comment>
<dbReference type="InterPro" id="IPR002591">
    <property type="entry name" value="Phosphodiest/P_Trfase"/>
</dbReference>
<dbReference type="GO" id="GO:0016787">
    <property type="term" value="F:hydrolase activity"/>
    <property type="evidence" value="ECO:0007669"/>
    <property type="project" value="UniProtKB-ARBA"/>
</dbReference>